<name>A0A6V7WP11_MELEN</name>
<dbReference type="GO" id="GO:0020037">
    <property type="term" value="F:heme binding"/>
    <property type="evidence" value="ECO:0007669"/>
    <property type="project" value="InterPro"/>
</dbReference>
<dbReference type="Gene3D" id="1.10.490.10">
    <property type="entry name" value="Globins"/>
    <property type="match status" value="1"/>
</dbReference>
<organism evidence="2 3">
    <name type="scientific">Meloidogyne enterolobii</name>
    <name type="common">Root-knot nematode worm</name>
    <name type="synonym">Meloidogyne mayaguensis</name>
    <dbReference type="NCBI Taxonomy" id="390850"/>
    <lineage>
        <taxon>Eukaryota</taxon>
        <taxon>Metazoa</taxon>
        <taxon>Ecdysozoa</taxon>
        <taxon>Nematoda</taxon>
        <taxon>Chromadorea</taxon>
        <taxon>Rhabditida</taxon>
        <taxon>Tylenchina</taxon>
        <taxon>Tylenchomorpha</taxon>
        <taxon>Tylenchoidea</taxon>
        <taxon>Meloidogynidae</taxon>
        <taxon>Meloidogyninae</taxon>
        <taxon>Meloidogyne</taxon>
    </lineage>
</organism>
<evidence type="ECO:0000256" key="1">
    <source>
        <dbReference type="SAM" id="MobiDB-lite"/>
    </source>
</evidence>
<dbReference type="AlphaFoldDB" id="A0A6V7WP11"/>
<comment type="caution">
    <text evidence="2">The sequence shown here is derived from an EMBL/GenBank/DDBJ whole genome shotgun (WGS) entry which is preliminary data.</text>
</comment>
<accession>A0A6V7WP11</accession>
<feature type="compositionally biased region" description="Low complexity" evidence="1">
    <location>
        <begin position="1"/>
        <end position="23"/>
    </location>
</feature>
<feature type="region of interest" description="Disordered" evidence="1">
    <location>
        <begin position="1"/>
        <end position="30"/>
    </location>
</feature>
<evidence type="ECO:0000313" key="2">
    <source>
        <dbReference type="EMBL" id="CAD2188743.1"/>
    </source>
</evidence>
<reference evidence="2 3" key="1">
    <citation type="submission" date="2020-08" db="EMBL/GenBank/DDBJ databases">
        <authorList>
            <person name="Koutsovoulos G."/>
            <person name="Danchin GJ E."/>
        </authorList>
    </citation>
    <scope>NUCLEOTIDE SEQUENCE [LARGE SCALE GENOMIC DNA]</scope>
</reference>
<feature type="region of interest" description="Disordered" evidence="1">
    <location>
        <begin position="134"/>
        <end position="162"/>
    </location>
</feature>
<dbReference type="EMBL" id="CAJEWN010000711">
    <property type="protein sequence ID" value="CAD2188743.1"/>
    <property type="molecule type" value="Genomic_DNA"/>
</dbReference>
<feature type="compositionally biased region" description="Polar residues" evidence="1">
    <location>
        <begin position="134"/>
        <end position="145"/>
    </location>
</feature>
<dbReference type="OrthoDB" id="5908680at2759"/>
<evidence type="ECO:0000313" key="3">
    <source>
        <dbReference type="Proteomes" id="UP000580250"/>
    </source>
</evidence>
<sequence length="515" mass="59912">MGNNRSSTSSSSATSSYSQYTHSIPNKNFTDKNTRQFWKTSISARESFEISPQQKEETKTRLRNRSLVLFQQPKLNKGGGNNNWWPLKRIKNRSIEKKNSYGVPPPLMLFDEINREEEIQSLENRPLIDLTVTSSENNSPCSSLPPNQPTTTIDDSNTTTTSTATTTTFISFRPQRCQFLENSSENFVENKNNNSEFNIHQRRAKSFRHFPSTKTCNNSRRSTRFSTASGSAHLLKKSPFIANICPITGLTPIQRRMIIERVCKLKTLDLHTFCSSTYKNVFEKYPKLISYFCLNTSIKRKKSEKDFILKEGEKENKKEKNGKEICRRLSSIGIFRMLVRRFFNVLQLVLILLEEGQSSIIEQILLEFGGMHANNNRGNGYEREEGEEEEIKEDISLIPQEYWEILLQSLLNLTNKEENIYVKTQNGQHLFDVSTSNYSKRSVEAWTLFCIFIVSKIRFGFVMECFLHSNFKNKRKNVQQEFNKNNTKNTQQIIYDFRRNSISSENTLFYKENIK</sequence>
<dbReference type="Proteomes" id="UP000580250">
    <property type="component" value="Unassembled WGS sequence"/>
</dbReference>
<protein>
    <submittedName>
        <fullName evidence="2">Uncharacterized protein</fullName>
    </submittedName>
</protein>
<gene>
    <name evidence="2" type="ORF">MENT_LOCUS41413</name>
</gene>
<dbReference type="InterPro" id="IPR012292">
    <property type="entry name" value="Globin/Proto"/>
</dbReference>
<feature type="compositionally biased region" description="Low complexity" evidence="1">
    <location>
        <begin position="150"/>
        <end position="162"/>
    </location>
</feature>
<dbReference type="GO" id="GO:0019825">
    <property type="term" value="F:oxygen binding"/>
    <property type="evidence" value="ECO:0007669"/>
    <property type="project" value="InterPro"/>
</dbReference>
<proteinExistence type="predicted"/>